<dbReference type="OrthoDB" id="3792077at2759"/>
<name>A0A6A5WHW3_9PLEO</name>
<organism evidence="2 3">
    <name type="scientific">Amniculicola lignicola CBS 123094</name>
    <dbReference type="NCBI Taxonomy" id="1392246"/>
    <lineage>
        <taxon>Eukaryota</taxon>
        <taxon>Fungi</taxon>
        <taxon>Dikarya</taxon>
        <taxon>Ascomycota</taxon>
        <taxon>Pezizomycotina</taxon>
        <taxon>Dothideomycetes</taxon>
        <taxon>Pleosporomycetidae</taxon>
        <taxon>Pleosporales</taxon>
        <taxon>Amniculicolaceae</taxon>
        <taxon>Amniculicola</taxon>
    </lineage>
</organism>
<evidence type="ECO:0000313" key="2">
    <source>
        <dbReference type="EMBL" id="KAF2000399.1"/>
    </source>
</evidence>
<evidence type="ECO:0000313" key="3">
    <source>
        <dbReference type="Proteomes" id="UP000799779"/>
    </source>
</evidence>
<dbReference type="Proteomes" id="UP000799779">
    <property type="component" value="Unassembled WGS sequence"/>
</dbReference>
<evidence type="ECO:0000256" key="1">
    <source>
        <dbReference type="SAM" id="MobiDB-lite"/>
    </source>
</evidence>
<proteinExistence type="predicted"/>
<protein>
    <submittedName>
        <fullName evidence="2">Uncharacterized protein</fullName>
    </submittedName>
</protein>
<gene>
    <name evidence="2" type="ORF">P154DRAFT_598842</name>
</gene>
<dbReference type="EMBL" id="ML977589">
    <property type="protein sequence ID" value="KAF2000399.1"/>
    <property type="molecule type" value="Genomic_DNA"/>
</dbReference>
<keyword evidence="3" id="KW-1185">Reference proteome</keyword>
<dbReference type="AlphaFoldDB" id="A0A6A5WHW3"/>
<accession>A0A6A5WHW3</accession>
<feature type="region of interest" description="Disordered" evidence="1">
    <location>
        <begin position="240"/>
        <end position="282"/>
    </location>
</feature>
<reference evidence="2" key="1">
    <citation type="journal article" date="2020" name="Stud. Mycol.">
        <title>101 Dothideomycetes genomes: a test case for predicting lifestyles and emergence of pathogens.</title>
        <authorList>
            <person name="Haridas S."/>
            <person name="Albert R."/>
            <person name="Binder M."/>
            <person name="Bloem J."/>
            <person name="Labutti K."/>
            <person name="Salamov A."/>
            <person name="Andreopoulos B."/>
            <person name="Baker S."/>
            <person name="Barry K."/>
            <person name="Bills G."/>
            <person name="Bluhm B."/>
            <person name="Cannon C."/>
            <person name="Castanera R."/>
            <person name="Culley D."/>
            <person name="Daum C."/>
            <person name="Ezra D."/>
            <person name="Gonzalez J."/>
            <person name="Henrissat B."/>
            <person name="Kuo A."/>
            <person name="Liang C."/>
            <person name="Lipzen A."/>
            <person name="Lutzoni F."/>
            <person name="Magnuson J."/>
            <person name="Mondo S."/>
            <person name="Nolan M."/>
            <person name="Ohm R."/>
            <person name="Pangilinan J."/>
            <person name="Park H.-J."/>
            <person name="Ramirez L."/>
            <person name="Alfaro M."/>
            <person name="Sun H."/>
            <person name="Tritt A."/>
            <person name="Yoshinaga Y."/>
            <person name="Zwiers L.-H."/>
            <person name="Turgeon B."/>
            <person name="Goodwin S."/>
            <person name="Spatafora J."/>
            <person name="Crous P."/>
            <person name="Grigoriev I."/>
        </authorList>
    </citation>
    <scope>NUCLEOTIDE SEQUENCE</scope>
    <source>
        <strain evidence="2">CBS 123094</strain>
    </source>
</reference>
<sequence>MTTVEARLAERNLRNSYKSEIIALATVIYGAMAFDTFDVITMPEDQGDDTTTYFGVLIVFTSPPGTFTKWQVLVEGDPSRTPEDALERLLDEMHRAFAAMMYLQAKTTNSLRDNCNLHKLQPTTYNLHNLQSPQRPTSTMSSPPPPPPTQLELLRRYRLDIILLARNKYSALRFCGTFELITLVHPDGNYEAQVVRFPHPQRPDSQYLVLEAGPLMPDLCIAVEGLRGILVRAAVMSTEARRRPPPMFEEREESVSPPRPRIPEADDQNVGPPERTEEGTVL</sequence>